<dbReference type="WBParaSite" id="EVEC_0000372601-mRNA-1">
    <property type="protein sequence ID" value="EVEC_0000372601-mRNA-1"/>
    <property type="gene ID" value="EVEC_0000372601"/>
</dbReference>
<dbReference type="PRINTS" id="PR00153">
    <property type="entry name" value="CSAPPISMRASE"/>
</dbReference>
<dbReference type="InterPro" id="IPR020892">
    <property type="entry name" value="Cyclophilin-type_PPIase_CS"/>
</dbReference>
<dbReference type="InterPro" id="IPR002130">
    <property type="entry name" value="Cyclophilin-type_PPIase_dom"/>
</dbReference>
<reference evidence="10" key="1">
    <citation type="submission" date="2016-04" db="UniProtKB">
        <authorList>
            <consortium name="WormBaseParasite"/>
        </authorList>
    </citation>
    <scope>IDENTIFICATION</scope>
</reference>
<feature type="region of interest" description="Disordered" evidence="6">
    <location>
        <begin position="172"/>
        <end position="282"/>
    </location>
</feature>
<evidence type="ECO:0000313" key="8">
    <source>
        <dbReference type="EMBL" id="VDD88291.1"/>
    </source>
</evidence>
<feature type="compositionally biased region" description="Basic residues" evidence="6">
    <location>
        <begin position="180"/>
        <end position="191"/>
    </location>
</feature>
<dbReference type="InterPro" id="IPR029000">
    <property type="entry name" value="Cyclophilin-like_dom_sf"/>
</dbReference>
<evidence type="ECO:0000256" key="6">
    <source>
        <dbReference type="SAM" id="MobiDB-lite"/>
    </source>
</evidence>
<dbReference type="Gene3D" id="2.40.100.10">
    <property type="entry name" value="Cyclophilin-like"/>
    <property type="match status" value="1"/>
</dbReference>
<comment type="catalytic activity">
    <reaction evidence="5">
        <text>[protein]-peptidylproline (omega=180) = [protein]-peptidylproline (omega=0)</text>
        <dbReference type="Rhea" id="RHEA:16237"/>
        <dbReference type="Rhea" id="RHEA-COMP:10747"/>
        <dbReference type="Rhea" id="RHEA-COMP:10748"/>
        <dbReference type="ChEBI" id="CHEBI:83833"/>
        <dbReference type="ChEBI" id="CHEBI:83834"/>
        <dbReference type="EC" id="5.2.1.8"/>
    </reaction>
</comment>
<reference evidence="8 9" key="2">
    <citation type="submission" date="2018-10" db="EMBL/GenBank/DDBJ databases">
        <authorList>
            <consortium name="Pathogen Informatics"/>
        </authorList>
    </citation>
    <scope>NUCLEOTIDE SEQUENCE [LARGE SCALE GENOMIC DNA]</scope>
</reference>
<keyword evidence="3" id="KW-0539">Nucleus</keyword>
<feature type="compositionally biased region" description="Basic and acidic residues" evidence="6">
    <location>
        <begin position="192"/>
        <end position="208"/>
    </location>
</feature>
<evidence type="ECO:0000256" key="5">
    <source>
        <dbReference type="RuleBase" id="RU363019"/>
    </source>
</evidence>
<feature type="domain" description="PPIase cyclophilin-type" evidence="7">
    <location>
        <begin position="19"/>
        <end position="166"/>
    </location>
</feature>
<gene>
    <name evidence="8" type="ORF">EVEC_LOCUS3434</name>
</gene>
<feature type="compositionally biased region" description="Basic and acidic residues" evidence="6">
    <location>
        <begin position="228"/>
        <end position="258"/>
    </location>
</feature>
<dbReference type="InterPro" id="IPR044666">
    <property type="entry name" value="Cyclophilin_A-like"/>
</dbReference>
<evidence type="ECO:0000256" key="3">
    <source>
        <dbReference type="ARBA" id="ARBA00023242"/>
    </source>
</evidence>
<dbReference type="AlphaFoldDB" id="A0A158QA04"/>
<dbReference type="Proteomes" id="UP000274131">
    <property type="component" value="Unassembled WGS sequence"/>
</dbReference>
<dbReference type="GO" id="GO:0006457">
    <property type="term" value="P:protein folding"/>
    <property type="evidence" value="ECO:0007669"/>
    <property type="project" value="InterPro"/>
</dbReference>
<evidence type="ECO:0000313" key="10">
    <source>
        <dbReference type="WBParaSite" id="EVEC_0000372601-mRNA-1"/>
    </source>
</evidence>
<dbReference type="PANTHER" id="PTHR45625">
    <property type="entry name" value="PEPTIDYL-PROLYL CIS-TRANS ISOMERASE-RELATED"/>
    <property type="match status" value="1"/>
</dbReference>
<evidence type="ECO:0000256" key="4">
    <source>
        <dbReference type="ARBA" id="ARBA00046368"/>
    </source>
</evidence>
<comment type="subunit">
    <text evidence="4">Part of the activated spliceosome B/catalytic step 1 spliceosome, one of the forms of the spliceosome which has a well-formed active site but still cannot catalyze the branching reaction and is composed at least of 52 proteins, the U2, U5 and U6 snRNAs and the pre-mRNA. Recruited during early steps of activated spliceosome B maturation, it is probably one of the first proteins released from this complex as he matures to the spliceosome C complex. Component of the minor spliceosome, which splices U12-type introns.</text>
</comment>
<comment type="function">
    <text evidence="5">PPIases accelerate the folding of proteins. It catalyzes the cis-trans isomerization of proline imidic peptide bonds in oligopeptides.</text>
</comment>
<dbReference type="SUPFAM" id="SSF50891">
    <property type="entry name" value="Cyclophilin-like"/>
    <property type="match status" value="1"/>
</dbReference>
<comment type="similarity">
    <text evidence="2 5">Belongs to the cyclophilin-type PPIase family.</text>
</comment>
<dbReference type="Pfam" id="PF00160">
    <property type="entry name" value="Pro_isomerase"/>
    <property type="match status" value="1"/>
</dbReference>
<keyword evidence="9" id="KW-1185">Reference proteome</keyword>
<accession>A0A158QA04</accession>
<evidence type="ECO:0000256" key="1">
    <source>
        <dbReference type="ARBA" id="ARBA00004123"/>
    </source>
</evidence>
<proteinExistence type="inferred from homology"/>
<keyword evidence="5" id="KW-0697">Rotamase</keyword>
<protein>
    <recommendedName>
        <fullName evidence="5">Peptidyl-prolyl cis-trans isomerase</fullName>
        <shortName evidence="5">PPIase</shortName>
        <ecNumber evidence="5">5.2.1.8</ecNumber>
    </recommendedName>
</protein>
<dbReference type="PANTHER" id="PTHR45625:SF6">
    <property type="entry name" value="SPLICEOSOME-ASSOCIATED PROTEIN CWC27 HOMOLOG"/>
    <property type="match status" value="1"/>
</dbReference>
<dbReference type="STRING" id="51028.A0A158QA04"/>
<evidence type="ECO:0000259" key="7">
    <source>
        <dbReference type="PROSITE" id="PS50072"/>
    </source>
</evidence>
<sequence length="282" mass="32287">MSSIYISEPATSGKVCLKTTVGDIDIELWAKECPLACRNFVQLCMEDYYNGTIFHRLVKGFIVQGGDPSGTGEGGESIYGHPFKDEFHQRLKFCRRGLLGMANSGKDSNGSQFFFTLDAAPDLDKTHTLFGKVVGTTLFNMLRLGEGETDENEKPLIVHKVTGCVILNNPFSDILPRQKPATKKNKDKKKEKKQELKREGRMNRIREKLNRKRKAEGDMGNDEDDDVEKIIDEEKKEKQKQDARHRFEVPAKDANLREESEEWYEPTDPRNKANRRRRGEKC</sequence>
<dbReference type="EMBL" id="UXUI01007594">
    <property type="protein sequence ID" value="VDD88291.1"/>
    <property type="molecule type" value="Genomic_DNA"/>
</dbReference>
<keyword evidence="5" id="KW-0413">Isomerase</keyword>
<comment type="subcellular location">
    <subcellularLocation>
        <location evidence="1">Nucleus</location>
    </subcellularLocation>
</comment>
<dbReference type="PROSITE" id="PS50072">
    <property type="entry name" value="CSA_PPIASE_2"/>
    <property type="match status" value="1"/>
</dbReference>
<dbReference type="PROSITE" id="PS00170">
    <property type="entry name" value="CSA_PPIASE_1"/>
    <property type="match status" value="1"/>
</dbReference>
<evidence type="ECO:0000313" key="9">
    <source>
        <dbReference type="Proteomes" id="UP000274131"/>
    </source>
</evidence>
<dbReference type="GO" id="GO:0003755">
    <property type="term" value="F:peptidyl-prolyl cis-trans isomerase activity"/>
    <property type="evidence" value="ECO:0007669"/>
    <property type="project" value="UniProtKB-UniRule"/>
</dbReference>
<feature type="compositionally biased region" description="Basic residues" evidence="6">
    <location>
        <begin position="272"/>
        <end position="282"/>
    </location>
</feature>
<dbReference type="FunFam" id="2.40.100.10:FF:000007">
    <property type="entry name" value="Peptidyl-prolyl cis-trans isomerase CWC27 homolog"/>
    <property type="match status" value="1"/>
</dbReference>
<name>A0A158QA04_ENTVE</name>
<dbReference type="OrthoDB" id="442970at2759"/>
<dbReference type="GO" id="GO:0071013">
    <property type="term" value="C:catalytic step 2 spliceosome"/>
    <property type="evidence" value="ECO:0007669"/>
    <property type="project" value="TreeGrafter"/>
</dbReference>
<dbReference type="EC" id="5.2.1.8" evidence="5"/>
<evidence type="ECO:0000256" key="2">
    <source>
        <dbReference type="ARBA" id="ARBA00007365"/>
    </source>
</evidence>
<organism evidence="10">
    <name type="scientific">Enterobius vermicularis</name>
    <name type="common">Human pinworm</name>
    <dbReference type="NCBI Taxonomy" id="51028"/>
    <lineage>
        <taxon>Eukaryota</taxon>
        <taxon>Metazoa</taxon>
        <taxon>Ecdysozoa</taxon>
        <taxon>Nematoda</taxon>
        <taxon>Chromadorea</taxon>
        <taxon>Rhabditida</taxon>
        <taxon>Spirurina</taxon>
        <taxon>Oxyuridomorpha</taxon>
        <taxon>Oxyuroidea</taxon>
        <taxon>Oxyuridae</taxon>
        <taxon>Enterobius</taxon>
    </lineage>
</organism>
<dbReference type="CDD" id="cd01925">
    <property type="entry name" value="cyclophilin_CeCYP16-like"/>
    <property type="match status" value="1"/>
</dbReference>